<dbReference type="OrthoDB" id="68483at2759"/>
<evidence type="ECO:0000256" key="10">
    <source>
        <dbReference type="RuleBase" id="RU000304"/>
    </source>
</evidence>
<evidence type="ECO:0000256" key="6">
    <source>
        <dbReference type="ARBA" id="ARBA00022840"/>
    </source>
</evidence>
<keyword evidence="6 9" id="KW-0067">ATP-binding</keyword>
<dbReference type="GO" id="GO:0004674">
    <property type="term" value="F:protein serine/threonine kinase activity"/>
    <property type="evidence" value="ECO:0007669"/>
    <property type="project" value="UniProtKB-KW"/>
</dbReference>
<dbReference type="RefSeq" id="XP_033602075.1">
    <property type="nucleotide sequence ID" value="XM_033741558.1"/>
</dbReference>
<evidence type="ECO:0000313" key="12">
    <source>
        <dbReference type="EMBL" id="KAF2759624.1"/>
    </source>
</evidence>
<evidence type="ECO:0000256" key="5">
    <source>
        <dbReference type="ARBA" id="ARBA00022777"/>
    </source>
</evidence>
<dbReference type="Gene3D" id="3.30.200.20">
    <property type="entry name" value="Phosphorylase Kinase, domain 1"/>
    <property type="match status" value="1"/>
</dbReference>
<dbReference type="PROSITE" id="PS00108">
    <property type="entry name" value="PROTEIN_KINASE_ST"/>
    <property type="match status" value="1"/>
</dbReference>
<feature type="non-terminal residue" evidence="12">
    <location>
        <position position="319"/>
    </location>
</feature>
<dbReference type="PROSITE" id="PS50011">
    <property type="entry name" value="PROTEIN_KINASE_DOM"/>
    <property type="match status" value="1"/>
</dbReference>
<feature type="domain" description="Protein kinase" evidence="11">
    <location>
        <begin position="9"/>
        <end position="303"/>
    </location>
</feature>
<feature type="non-terminal residue" evidence="12">
    <location>
        <position position="1"/>
    </location>
</feature>
<dbReference type="GO" id="GO:0005524">
    <property type="term" value="F:ATP binding"/>
    <property type="evidence" value="ECO:0007669"/>
    <property type="project" value="UniProtKB-UniRule"/>
</dbReference>
<dbReference type="GO" id="GO:0007165">
    <property type="term" value="P:signal transduction"/>
    <property type="evidence" value="ECO:0007669"/>
    <property type="project" value="TreeGrafter"/>
</dbReference>
<evidence type="ECO:0000256" key="8">
    <source>
        <dbReference type="ARBA" id="ARBA00048679"/>
    </source>
</evidence>
<dbReference type="FunFam" id="3.30.200.20:FF:000206">
    <property type="entry name" value="Serine/threonine-protein kinase Ssp1"/>
    <property type="match status" value="1"/>
</dbReference>
<dbReference type="Gene3D" id="1.10.510.10">
    <property type="entry name" value="Transferase(Phosphotransferase) domain 1"/>
    <property type="match status" value="1"/>
</dbReference>
<evidence type="ECO:0000256" key="9">
    <source>
        <dbReference type="PROSITE-ProRule" id="PRU10141"/>
    </source>
</evidence>
<keyword evidence="2 10" id="KW-0723">Serine/threonine-protein kinase</keyword>
<dbReference type="EMBL" id="ML996569">
    <property type="protein sequence ID" value="KAF2759624.1"/>
    <property type="molecule type" value="Genomic_DNA"/>
</dbReference>
<comment type="catalytic activity">
    <reaction evidence="7">
        <text>L-threonyl-[protein] + ATP = O-phospho-L-threonyl-[protein] + ADP + H(+)</text>
        <dbReference type="Rhea" id="RHEA:46608"/>
        <dbReference type="Rhea" id="RHEA-COMP:11060"/>
        <dbReference type="Rhea" id="RHEA-COMP:11605"/>
        <dbReference type="ChEBI" id="CHEBI:15378"/>
        <dbReference type="ChEBI" id="CHEBI:30013"/>
        <dbReference type="ChEBI" id="CHEBI:30616"/>
        <dbReference type="ChEBI" id="CHEBI:61977"/>
        <dbReference type="ChEBI" id="CHEBI:456216"/>
        <dbReference type="EC" id="2.7.11.1"/>
    </reaction>
</comment>
<name>A0A6A6WC55_9PEZI</name>
<proteinExistence type="inferred from homology"/>
<dbReference type="PANTHER" id="PTHR43895:SF152">
    <property type="entry name" value="SERINE_THREONINE-PROTEIN KINASE TOS3"/>
    <property type="match status" value="1"/>
</dbReference>
<dbReference type="SUPFAM" id="SSF56112">
    <property type="entry name" value="Protein kinase-like (PK-like)"/>
    <property type="match status" value="1"/>
</dbReference>
<evidence type="ECO:0000256" key="2">
    <source>
        <dbReference type="ARBA" id="ARBA00022527"/>
    </source>
</evidence>
<dbReference type="InterPro" id="IPR011009">
    <property type="entry name" value="Kinase-like_dom_sf"/>
</dbReference>
<comment type="catalytic activity">
    <reaction evidence="8">
        <text>L-seryl-[protein] + ATP = O-phospho-L-seryl-[protein] + ADP + H(+)</text>
        <dbReference type="Rhea" id="RHEA:17989"/>
        <dbReference type="Rhea" id="RHEA-COMP:9863"/>
        <dbReference type="Rhea" id="RHEA-COMP:11604"/>
        <dbReference type="ChEBI" id="CHEBI:15378"/>
        <dbReference type="ChEBI" id="CHEBI:29999"/>
        <dbReference type="ChEBI" id="CHEBI:30616"/>
        <dbReference type="ChEBI" id="CHEBI:83421"/>
        <dbReference type="ChEBI" id="CHEBI:456216"/>
        <dbReference type="EC" id="2.7.11.1"/>
    </reaction>
</comment>
<dbReference type="FunFam" id="1.10.510.10:FF:000571">
    <property type="entry name" value="Maternal embryonic leucine zipper kinase"/>
    <property type="match status" value="1"/>
</dbReference>
<dbReference type="GeneID" id="54482612"/>
<protein>
    <recommendedName>
        <fullName evidence="1">non-specific serine/threonine protein kinase</fullName>
        <ecNumber evidence="1">2.7.11.1</ecNumber>
    </recommendedName>
</protein>
<dbReference type="CDD" id="cd14008">
    <property type="entry name" value="STKc_LKB1_CaMKK"/>
    <property type="match status" value="1"/>
</dbReference>
<keyword evidence="5 12" id="KW-0418">Kinase</keyword>
<dbReference type="EC" id="2.7.11.1" evidence="1"/>
<dbReference type="GO" id="GO:0042149">
    <property type="term" value="P:cellular response to glucose starvation"/>
    <property type="evidence" value="ECO:0007669"/>
    <property type="project" value="UniProtKB-ARBA"/>
</dbReference>
<evidence type="ECO:0000259" key="11">
    <source>
        <dbReference type="PROSITE" id="PS50011"/>
    </source>
</evidence>
<keyword evidence="4 9" id="KW-0547">Nucleotide-binding</keyword>
<reference evidence="12" key="1">
    <citation type="journal article" date="2020" name="Stud. Mycol.">
        <title>101 Dothideomycetes genomes: a test case for predicting lifestyles and emergence of pathogens.</title>
        <authorList>
            <person name="Haridas S."/>
            <person name="Albert R."/>
            <person name="Binder M."/>
            <person name="Bloem J."/>
            <person name="Labutti K."/>
            <person name="Salamov A."/>
            <person name="Andreopoulos B."/>
            <person name="Baker S."/>
            <person name="Barry K."/>
            <person name="Bills G."/>
            <person name="Bluhm B."/>
            <person name="Cannon C."/>
            <person name="Castanera R."/>
            <person name="Culley D."/>
            <person name="Daum C."/>
            <person name="Ezra D."/>
            <person name="Gonzalez J."/>
            <person name="Henrissat B."/>
            <person name="Kuo A."/>
            <person name="Liang C."/>
            <person name="Lipzen A."/>
            <person name="Lutzoni F."/>
            <person name="Magnuson J."/>
            <person name="Mondo S."/>
            <person name="Nolan M."/>
            <person name="Ohm R."/>
            <person name="Pangilinan J."/>
            <person name="Park H.-J."/>
            <person name="Ramirez L."/>
            <person name="Alfaro M."/>
            <person name="Sun H."/>
            <person name="Tritt A."/>
            <person name="Yoshinaga Y."/>
            <person name="Zwiers L.-H."/>
            <person name="Turgeon B."/>
            <person name="Goodwin S."/>
            <person name="Spatafora J."/>
            <person name="Crous P."/>
            <person name="Grigoriev I."/>
        </authorList>
    </citation>
    <scope>NUCLEOTIDE SEQUENCE</scope>
    <source>
        <strain evidence="12">CBS 121739</strain>
    </source>
</reference>
<dbReference type="Pfam" id="PF00069">
    <property type="entry name" value="Pkinase"/>
    <property type="match status" value="1"/>
</dbReference>
<keyword evidence="3" id="KW-0808">Transferase</keyword>
<organism evidence="12 13">
    <name type="scientific">Pseudovirgaria hyperparasitica</name>
    <dbReference type="NCBI Taxonomy" id="470096"/>
    <lineage>
        <taxon>Eukaryota</taxon>
        <taxon>Fungi</taxon>
        <taxon>Dikarya</taxon>
        <taxon>Ascomycota</taxon>
        <taxon>Pezizomycotina</taxon>
        <taxon>Dothideomycetes</taxon>
        <taxon>Dothideomycetes incertae sedis</taxon>
        <taxon>Acrospermales</taxon>
        <taxon>Acrospermaceae</taxon>
        <taxon>Pseudovirgaria</taxon>
    </lineage>
</organism>
<evidence type="ECO:0000256" key="4">
    <source>
        <dbReference type="ARBA" id="ARBA00022741"/>
    </source>
</evidence>
<dbReference type="AlphaFoldDB" id="A0A6A6WC55"/>
<evidence type="ECO:0000256" key="1">
    <source>
        <dbReference type="ARBA" id="ARBA00012513"/>
    </source>
</evidence>
<sequence>SGNKIINDYEVLDELGRGVHGKVKLGRNLITGDHIAIKMIPRAAKRKRLGKNDSHEEKIRREVAILKKVRHPNVVSLLEVIDDPKAKKVYLILELVELGEVNWRTRGAREITLTRSAIRDTVLGLEYLHYQGVVHRDIKPANLLCTSDHRVKISDFGVSYLGRIPKDENDGYHSESDYQDDEDMDLDNPVELAKTVGSPAYFAPELCDLDPDPTAEAPQVTQAIDIWALGVTLYGLVYGRLPFYTEGSEFHLMRVIHDVPAYIPRRRLKADVDDDLHDLLTRLLEKDPRKRITLREVKRHPWVVRDIEDKVAWLDETEP</sequence>
<dbReference type="PROSITE" id="PS00107">
    <property type="entry name" value="PROTEIN_KINASE_ATP"/>
    <property type="match status" value="1"/>
</dbReference>
<dbReference type="InterPro" id="IPR017441">
    <property type="entry name" value="Protein_kinase_ATP_BS"/>
</dbReference>
<dbReference type="PANTHER" id="PTHR43895">
    <property type="entry name" value="CALCIUM/CALMODULIN-DEPENDENT PROTEIN KINASE KINASE-RELATED"/>
    <property type="match status" value="1"/>
</dbReference>
<dbReference type="InterPro" id="IPR008271">
    <property type="entry name" value="Ser/Thr_kinase_AS"/>
</dbReference>
<dbReference type="SMART" id="SM00220">
    <property type="entry name" value="S_TKc"/>
    <property type="match status" value="1"/>
</dbReference>
<dbReference type="Proteomes" id="UP000799437">
    <property type="component" value="Unassembled WGS sequence"/>
</dbReference>
<comment type="similarity">
    <text evidence="10">Belongs to the protein kinase superfamily.</text>
</comment>
<evidence type="ECO:0000256" key="7">
    <source>
        <dbReference type="ARBA" id="ARBA00047899"/>
    </source>
</evidence>
<dbReference type="GO" id="GO:0050793">
    <property type="term" value="P:regulation of developmental process"/>
    <property type="evidence" value="ECO:0007669"/>
    <property type="project" value="UniProtKB-ARBA"/>
</dbReference>
<evidence type="ECO:0000313" key="13">
    <source>
        <dbReference type="Proteomes" id="UP000799437"/>
    </source>
</evidence>
<keyword evidence="13" id="KW-1185">Reference proteome</keyword>
<feature type="binding site" evidence="9">
    <location>
        <position position="45"/>
    </location>
    <ligand>
        <name>ATP</name>
        <dbReference type="ChEBI" id="CHEBI:30616"/>
    </ligand>
</feature>
<gene>
    <name evidence="12" type="ORF">EJ05DRAFT_431147</name>
</gene>
<dbReference type="GO" id="GO:0001558">
    <property type="term" value="P:regulation of cell growth"/>
    <property type="evidence" value="ECO:0007669"/>
    <property type="project" value="UniProtKB-ARBA"/>
</dbReference>
<evidence type="ECO:0000256" key="3">
    <source>
        <dbReference type="ARBA" id="ARBA00022679"/>
    </source>
</evidence>
<dbReference type="InterPro" id="IPR000719">
    <property type="entry name" value="Prot_kinase_dom"/>
</dbReference>
<accession>A0A6A6WC55</accession>